<accession>A0A5B6UYK8</accession>
<dbReference type="OrthoDB" id="2919534at2759"/>
<keyword evidence="2" id="KW-1185">Reference proteome</keyword>
<dbReference type="Proteomes" id="UP000325315">
    <property type="component" value="Unassembled WGS sequence"/>
</dbReference>
<sequence length="454" mass="51454">MLEEGQDVSFYTRSGRRYDAPNTKVEPVKRKSLMIEQRKEKPELPVNESVTEKEAKEFLKFLKHSEYSVVKQLHKQPAHISVLALLLSSETYCSALMKLLNETYVADDISVNKLDRLGNNINADNFIFFNDDEIPPGGMLPVGNYHMKTCQNIVRVFDGTERKVLGKIEIPLLIGPNIYEVDFLVMDIKPSYNCLLERLWIHSAGAVPSSLHQKLKLVTEGRLIMINTGEDIITSVTSDVPYIESDSGAIECSFRSLKFVNVTFIIEGSKIPMPKISKATRMSLQLTVGKRALPGRGLGKYLHGRVEVPILTDKLNRFSLGYKPDVKQRKKKLEKKTFVSGGIIHLERKMTRKEIAEDMMGNLNINAIFEEGMVEENLSGIRPYEPGSVLNNWTTEEIPIVFRVDSESPDINDMSDAATDPESPFERNMCLEGFQDFEDDRDCNLSPDLLRMVE</sequence>
<reference evidence="2" key="1">
    <citation type="journal article" date="2019" name="Plant Biotechnol. J.">
        <title>Genome sequencing of the Australian wild diploid species Gossypium australe highlights disease resistance and delayed gland morphogenesis.</title>
        <authorList>
            <person name="Cai Y."/>
            <person name="Cai X."/>
            <person name="Wang Q."/>
            <person name="Wang P."/>
            <person name="Zhang Y."/>
            <person name="Cai C."/>
            <person name="Xu Y."/>
            <person name="Wang K."/>
            <person name="Zhou Z."/>
            <person name="Wang C."/>
            <person name="Geng S."/>
            <person name="Li B."/>
            <person name="Dong Q."/>
            <person name="Hou Y."/>
            <person name="Wang H."/>
            <person name="Ai P."/>
            <person name="Liu Z."/>
            <person name="Yi F."/>
            <person name="Sun M."/>
            <person name="An G."/>
            <person name="Cheng J."/>
            <person name="Zhang Y."/>
            <person name="Shi Q."/>
            <person name="Xie Y."/>
            <person name="Shi X."/>
            <person name="Chang Y."/>
            <person name="Huang F."/>
            <person name="Chen Y."/>
            <person name="Hong S."/>
            <person name="Mi L."/>
            <person name="Sun Q."/>
            <person name="Zhang L."/>
            <person name="Zhou B."/>
            <person name="Peng R."/>
            <person name="Zhang X."/>
            <person name="Liu F."/>
        </authorList>
    </citation>
    <scope>NUCLEOTIDE SEQUENCE [LARGE SCALE GENOMIC DNA]</scope>
    <source>
        <strain evidence="2">cv. PA1801</strain>
    </source>
</reference>
<protein>
    <recommendedName>
        <fullName evidence="3">Gag-pro-like protein</fullName>
    </recommendedName>
</protein>
<name>A0A5B6UYK8_9ROSI</name>
<evidence type="ECO:0000313" key="2">
    <source>
        <dbReference type="Proteomes" id="UP000325315"/>
    </source>
</evidence>
<evidence type="ECO:0000313" key="1">
    <source>
        <dbReference type="EMBL" id="KAA3462457.1"/>
    </source>
</evidence>
<proteinExistence type="predicted"/>
<gene>
    <name evidence="1" type="ORF">EPI10_028943</name>
</gene>
<comment type="caution">
    <text evidence="1">The sequence shown here is derived from an EMBL/GenBank/DDBJ whole genome shotgun (WGS) entry which is preliminary data.</text>
</comment>
<dbReference type="PANTHER" id="PTHR32108:SF5">
    <property type="entry name" value="DYNACTIN SUBUNIT 1-LIKE"/>
    <property type="match status" value="1"/>
</dbReference>
<dbReference type="AlphaFoldDB" id="A0A5B6UYK8"/>
<evidence type="ECO:0008006" key="3">
    <source>
        <dbReference type="Google" id="ProtNLM"/>
    </source>
</evidence>
<dbReference type="PANTHER" id="PTHR32108">
    <property type="entry name" value="DNA-DIRECTED RNA POLYMERASE SUBUNIT ALPHA"/>
    <property type="match status" value="1"/>
</dbReference>
<dbReference type="EMBL" id="SMMG02000009">
    <property type="protein sequence ID" value="KAA3462457.1"/>
    <property type="molecule type" value="Genomic_DNA"/>
</dbReference>
<organism evidence="1 2">
    <name type="scientific">Gossypium australe</name>
    <dbReference type="NCBI Taxonomy" id="47621"/>
    <lineage>
        <taxon>Eukaryota</taxon>
        <taxon>Viridiplantae</taxon>
        <taxon>Streptophyta</taxon>
        <taxon>Embryophyta</taxon>
        <taxon>Tracheophyta</taxon>
        <taxon>Spermatophyta</taxon>
        <taxon>Magnoliopsida</taxon>
        <taxon>eudicotyledons</taxon>
        <taxon>Gunneridae</taxon>
        <taxon>Pentapetalae</taxon>
        <taxon>rosids</taxon>
        <taxon>malvids</taxon>
        <taxon>Malvales</taxon>
        <taxon>Malvaceae</taxon>
        <taxon>Malvoideae</taxon>
        <taxon>Gossypium</taxon>
    </lineage>
</organism>